<protein>
    <submittedName>
        <fullName evidence="1">Uncharacterized protein</fullName>
    </submittedName>
</protein>
<feature type="non-terminal residue" evidence="1">
    <location>
        <position position="80"/>
    </location>
</feature>
<proteinExistence type="predicted"/>
<comment type="caution">
    <text evidence="1">The sequence shown here is derived from an EMBL/GenBank/DDBJ whole genome shotgun (WGS) entry which is preliminary data.</text>
</comment>
<reference evidence="1 2" key="1">
    <citation type="submission" date="2023-05" db="EMBL/GenBank/DDBJ databases">
        <title>B98-5 Cell Line De Novo Hybrid Assembly: An Optical Mapping Approach.</title>
        <authorList>
            <person name="Kananen K."/>
            <person name="Auerbach J.A."/>
            <person name="Kautto E."/>
            <person name="Blachly J.S."/>
        </authorList>
    </citation>
    <scope>NUCLEOTIDE SEQUENCE [LARGE SCALE GENOMIC DNA]</scope>
    <source>
        <strain evidence="1">B95-8</strain>
        <tissue evidence="1">Cell line</tissue>
    </source>
</reference>
<dbReference type="Proteomes" id="UP001266305">
    <property type="component" value="Unassembled WGS sequence"/>
</dbReference>
<keyword evidence="2" id="KW-1185">Reference proteome</keyword>
<gene>
    <name evidence="1" type="ORF">P7K49_000158</name>
</gene>
<dbReference type="EMBL" id="JASSZA010000001">
    <property type="protein sequence ID" value="KAK2118772.1"/>
    <property type="molecule type" value="Genomic_DNA"/>
</dbReference>
<name>A0ABQ9WAV2_SAGOE</name>
<organism evidence="1 2">
    <name type="scientific">Saguinus oedipus</name>
    <name type="common">Cotton-top tamarin</name>
    <name type="synonym">Oedipomidas oedipus</name>
    <dbReference type="NCBI Taxonomy" id="9490"/>
    <lineage>
        <taxon>Eukaryota</taxon>
        <taxon>Metazoa</taxon>
        <taxon>Chordata</taxon>
        <taxon>Craniata</taxon>
        <taxon>Vertebrata</taxon>
        <taxon>Euteleostomi</taxon>
        <taxon>Mammalia</taxon>
        <taxon>Eutheria</taxon>
        <taxon>Euarchontoglires</taxon>
        <taxon>Primates</taxon>
        <taxon>Haplorrhini</taxon>
        <taxon>Platyrrhini</taxon>
        <taxon>Cebidae</taxon>
        <taxon>Callitrichinae</taxon>
        <taxon>Saguinus</taxon>
    </lineage>
</organism>
<sequence>MQRLKGASRDSSAAASLNTNTADEVVPSLADCILNPLWKRFFKVQDEPQPISPAFYGDLCAPVSNTKLTLATLSPLESLE</sequence>
<evidence type="ECO:0000313" key="2">
    <source>
        <dbReference type="Proteomes" id="UP001266305"/>
    </source>
</evidence>
<accession>A0ABQ9WAV2</accession>
<evidence type="ECO:0000313" key="1">
    <source>
        <dbReference type="EMBL" id="KAK2118772.1"/>
    </source>
</evidence>